<evidence type="ECO:0000256" key="3">
    <source>
        <dbReference type="ARBA" id="ARBA00022695"/>
    </source>
</evidence>
<dbReference type="EC" id="2.7.7.6" evidence="7"/>
<dbReference type="GO" id="GO:0000428">
    <property type="term" value="C:DNA-directed RNA polymerase complex"/>
    <property type="evidence" value="ECO:0007669"/>
    <property type="project" value="UniProtKB-KW"/>
</dbReference>
<dbReference type="Pfam" id="PF04565">
    <property type="entry name" value="RNA_pol_Rpb2_3"/>
    <property type="match status" value="1"/>
</dbReference>
<comment type="catalytic activity">
    <reaction evidence="5 7">
        <text>RNA(n) + a ribonucleoside 5'-triphosphate = RNA(n+1) + diphosphate</text>
        <dbReference type="Rhea" id="RHEA:21248"/>
        <dbReference type="Rhea" id="RHEA-COMP:14527"/>
        <dbReference type="Rhea" id="RHEA-COMP:17342"/>
        <dbReference type="ChEBI" id="CHEBI:33019"/>
        <dbReference type="ChEBI" id="CHEBI:61557"/>
        <dbReference type="ChEBI" id="CHEBI:140395"/>
        <dbReference type="EC" id="2.7.7.6"/>
    </reaction>
</comment>
<evidence type="ECO:0000313" key="12">
    <source>
        <dbReference type="EMBL" id="PIM94985.1"/>
    </source>
</evidence>
<keyword evidence="3 7" id="KW-0548">Nucleotidyltransferase</keyword>
<comment type="function">
    <text evidence="7">DNA-dependent RNA polymerase catalyzes the transcription of DNA into RNA using the four ribonucleoside triphosphates as substrates.</text>
</comment>
<dbReference type="Gene3D" id="2.40.50.150">
    <property type="match status" value="1"/>
</dbReference>
<evidence type="ECO:0000313" key="13">
    <source>
        <dbReference type="Proteomes" id="UP000229707"/>
    </source>
</evidence>
<feature type="domain" description="RNA polymerase Rpb2" evidence="10">
    <location>
        <begin position="1134"/>
        <end position="1210"/>
    </location>
</feature>
<dbReference type="InterPro" id="IPR037033">
    <property type="entry name" value="DNA-dir_RNAP_su2_hyb_sf"/>
</dbReference>
<protein>
    <recommendedName>
        <fullName evidence="7">DNA-directed RNA polymerase subunit beta</fullName>
        <ecNumber evidence="7">2.7.7.6</ecNumber>
    </recommendedName>
</protein>
<evidence type="ECO:0000259" key="11">
    <source>
        <dbReference type="Pfam" id="PF04565"/>
    </source>
</evidence>
<reference evidence="12" key="1">
    <citation type="submission" date="2017-09" db="EMBL/GenBank/DDBJ databases">
        <authorList>
            <person name="Campbell M.A."/>
            <person name="Lukasik P."/>
            <person name="Simon C."/>
            <person name="McCutcheon J.P."/>
        </authorList>
    </citation>
    <scope>NUCLEOTIDE SEQUENCE [LARGE SCALE GENOMIC DNA]</scope>
    <source>
        <strain evidence="12">MAGCAS</strain>
    </source>
</reference>
<keyword evidence="4 7" id="KW-0804">Transcription</keyword>
<dbReference type="Proteomes" id="UP000229707">
    <property type="component" value="Unassembled WGS sequence"/>
</dbReference>
<dbReference type="Gene3D" id="2.40.50.100">
    <property type="match status" value="1"/>
</dbReference>
<comment type="caution">
    <text evidence="12">The sequence shown here is derived from an EMBL/GenBank/DDBJ whole genome shotgun (WGS) entry which is preliminary data.</text>
</comment>
<evidence type="ECO:0000256" key="2">
    <source>
        <dbReference type="ARBA" id="ARBA00022679"/>
    </source>
</evidence>
<keyword evidence="13" id="KW-1185">Reference proteome</keyword>
<evidence type="ECO:0000256" key="8">
    <source>
        <dbReference type="SAM" id="MobiDB-lite"/>
    </source>
</evidence>
<comment type="subunit">
    <text evidence="7">The RNAP catalytic core consists of 2 alpha, 1 beta, 1 beta' and 1 omega subunit. When a sigma factor is associated with the core the holoenzyme is formed, which can initiate transcription.</text>
</comment>
<accession>A0ABX4MEV3</accession>
<comment type="similarity">
    <text evidence="6">Belongs to the RNA polymerase beta chain family.</text>
</comment>
<dbReference type="Gene3D" id="3.90.1800.10">
    <property type="entry name" value="RNA polymerase alpha subunit dimerisation domain"/>
    <property type="match status" value="1"/>
</dbReference>
<evidence type="ECO:0000259" key="9">
    <source>
        <dbReference type="Pfam" id="PF00562"/>
    </source>
</evidence>
<dbReference type="PANTHER" id="PTHR20856">
    <property type="entry name" value="DNA-DIRECTED RNA POLYMERASE I SUBUNIT 2"/>
    <property type="match status" value="1"/>
</dbReference>
<feature type="domain" description="RNA polymerase Rpb2" evidence="11">
    <location>
        <begin position="421"/>
        <end position="485"/>
    </location>
</feature>
<dbReference type="Gene3D" id="2.30.150.10">
    <property type="entry name" value="DNA-directed RNA polymerase, beta subunit, external 1 domain"/>
    <property type="match status" value="1"/>
</dbReference>
<dbReference type="InterPro" id="IPR007645">
    <property type="entry name" value="RNA_pol_Rpb2_3"/>
</dbReference>
<sequence>MFRFQINGNYNNSTKEISNLYKGIYFDPIIGFWNNNVLVSKLKLIVLSPFPIIENWDSIELQDIYVDIESSYYKINADIVYKRYSKSKHFYFINQSNKFKTVIVKTPKLSNSGTIILNGIERVITSQLIKQTKIKIQNTNKTIKLELNVENELPLEINFTGLNCNLCHNGNTVDYLSKLIHLGLKPIHLYKSLSKFNLISIFKQKWCKLTYNNKNQQLFKHSKRRRLRTTKQFQVLNLNNNIDSYYIPENHNNDVPKIKQYPFFNTFKKSTHVLPVVLSSHRLLLQTMTLSNSDIKDYSEINPKLINNIDLDFIGRTIINSITNTPSNYDKLTKQDMIAIWNNMLNPKWTHYTDPNLQYLVKGIGDKIIETITSILTNTLESMPLIDTLKNLLTSNELPKSSLLRTTIEKLFTSSEFCQPTDQTNSLATLSQKYRLNYDVMDNKNAIERSTRDVHRWHIDKICPIDSPEGENIGLSLSMATNSSVDINGLIITPYYITKNNLISNKIIYLNHYEKTNHNISTNKQILTTKPSWSLDNSNLHKSRNIQLKPISNNQFFSQAVNLIPFLNHNDPTRALMAANMLKQAVPLPFPQPPLIGTGEEENIIRCSKHNVITKSDGVVVSADSIRVIVYDFNTKTYVTYPLTPSKQTNQGSCFRHRCVVTPLQHVKAGTCLAECQSSSHGELSLGTNLLVAFSCWNGFNYEDSILLSESVVSRNILNSIHIIELETDVHETSNGREVLTNKLKQPQKHLLNLPHTGIINRGSIVFTNDVLVGKLTPTNNTNPNNPTSTSTKTTKPNYIDTSLKVPEISNSACVIDVTDSSDIKPPINKYIEEFRLIQKTYIRRILTLNPNPNTTTCTSNVDNKSITSDINIQNNLNMITKASNDAFNRLLKRYRNDTNRCTTFTTKSESSVIRHIKIKLLVRRQIQVGDKVCGRHGNKGVISRIVRKQDMPYLADGTPVDIIINPLSMPSRMNLGQTLETELGLISFKLGTEFKNMMNLYNLSENKTEIINLIYQNLIEMYPNTNIDPNDHGTLLHLANEMSDGIRFACSSFSNTNTDQINELYKRANINNSSPKLQLYNGLTGLPFDQKTLVGIIYILKLDHMIDDKIHARSTGPYTNVTQQPSKGKANKGGQRLGEMEVWALQSYGVANIIKEAFTIKSDDIKARKLLHHKILSNKPGYLKLKTTWPEGLLVLIKELFSICIKLKFNS</sequence>
<dbReference type="Pfam" id="PF00562">
    <property type="entry name" value="RNA_pol_Rpb2_6"/>
    <property type="match status" value="1"/>
</dbReference>
<evidence type="ECO:0000256" key="1">
    <source>
        <dbReference type="ARBA" id="ARBA00022478"/>
    </source>
</evidence>
<dbReference type="InterPro" id="IPR015712">
    <property type="entry name" value="DNA-dir_RNA_pol_su2"/>
</dbReference>
<gene>
    <name evidence="12" type="primary">rpoB</name>
    <name evidence="12" type="ORF">MAGCAS_156</name>
</gene>
<dbReference type="GO" id="GO:0003899">
    <property type="term" value="F:DNA-directed RNA polymerase activity"/>
    <property type="evidence" value="ECO:0007669"/>
    <property type="project" value="UniProtKB-EC"/>
</dbReference>
<dbReference type="Pfam" id="PF04560">
    <property type="entry name" value="RNA_pol_Rpb2_7"/>
    <property type="match status" value="1"/>
</dbReference>
<evidence type="ECO:0000256" key="4">
    <source>
        <dbReference type="ARBA" id="ARBA00023163"/>
    </source>
</evidence>
<dbReference type="InterPro" id="IPR007120">
    <property type="entry name" value="DNA-dir_RNAP_su2_dom"/>
</dbReference>
<dbReference type="InterPro" id="IPR014724">
    <property type="entry name" value="RNA_pol_RPB2_OB-fold"/>
</dbReference>
<feature type="region of interest" description="Disordered" evidence="8">
    <location>
        <begin position="777"/>
        <end position="798"/>
    </location>
</feature>
<dbReference type="EMBL" id="NXGL01000026">
    <property type="protein sequence ID" value="PIM94985.1"/>
    <property type="molecule type" value="Genomic_DNA"/>
</dbReference>
<keyword evidence="1 7" id="KW-0240">DNA-directed RNA polymerase</keyword>
<name>A0ABX4MEV3_9HYPH</name>
<evidence type="ECO:0000259" key="10">
    <source>
        <dbReference type="Pfam" id="PF04560"/>
    </source>
</evidence>
<dbReference type="InterPro" id="IPR007121">
    <property type="entry name" value="RNA_pol_bsu_CS"/>
</dbReference>
<evidence type="ECO:0000256" key="6">
    <source>
        <dbReference type="RuleBase" id="RU000434"/>
    </source>
</evidence>
<proteinExistence type="inferred from homology"/>
<evidence type="ECO:0000256" key="5">
    <source>
        <dbReference type="ARBA" id="ARBA00048552"/>
    </source>
</evidence>
<dbReference type="PROSITE" id="PS01166">
    <property type="entry name" value="RNA_POL_BETA"/>
    <property type="match status" value="1"/>
</dbReference>
<feature type="domain" description="DNA-directed RNA polymerase subunit 2 hybrid-binding" evidence="9">
    <location>
        <begin position="614"/>
        <end position="1131"/>
    </location>
</feature>
<dbReference type="InterPro" id="IPR007641">
    <property type="entry name" value="RNA_pol_Rpb2_7"/>
</dbReference>
<evidence type="ECO:0000256" key="7">
    <source>
        <dbReference type="RuleBase" id="RU363031"/>
    </source>
</evidence>
<dbReference type="Gene3D" id="3.90.1100.10">
    <property type="match status" value="1"/>
</dbReference>
<organism evidence="12 13">
    <name type="scientific">Candidatus Hodgkinia cicadicola</name>
    <dbReference type="NCBI Taxonomy" id="573658"/>
    <lineage>
        <taxon>Bacteria</taxon>
        <taxon>Pseudomonadati</taxon>
        <taxon>Pseudomonadota</taxon>
        <taxon>Alphaproteobacteria</taxon>
        <taxon>Hyphomicrobiales</taxon>
        <taxon>Candidatus Hodgkinia</taxon>
    </lineage>
</organism>
<dbReference type="Gene3D" id="2.40.270.10">
    <property type="entry name" value="DNA-directed RNA polymerase, subunit 2, domain 6"/>
    <property type="match status" value="2"/>
</dbReference>
<dbReference type="InterPro" id="IPR042107">
    <property type="entry name" value="DNA-dir_RNA_pol_bsu_ext_1_sf"/>
</dbReference>
<keyword evidence="2 7" id="KW-0808">Transferase</keyword>
<dbReference type="SUPFAM" id="SSF64484">
    <property type="entry name" value="beta and beta-prime subunits of DNA dependent RNA-polymerase"/>
    <property type="match status" value="1"/>
</dbReference>